<dbReference type="Pfam" id="PF01477">
    <property type="entry name" value="PLAT"/>
    <property type="match status" value="1"/>
</dbReference>
<dbReference type="EMBL" id="JAWXYG010000009">
    <property type="protein sequence ID" value="KAK4263917.1"/>
    <property type="molecule type" value="Genomic_DNA"/>
</dbReference>
<dbReference type="Proteomes" id="UP001293593">
    <property type="component" value="Unassembled WGS sequence"/>
</dbReference>
<keyword evidence="4" id="KW-1185">Reference proteome</keyword>
<dbReference type="Gene3D" id="2.60.60.20">
    <property type="entry name" value="PLAT/LH2 domain"/>
    <property type="match status" value="1"/>
</dbReference>
<dbReference type="PANTHER" id="PTHR31718">
    <property type="entry name" value="PLAT DOMAIN-CONTAINING PROTEIN"/>
    <property type="match status" value="1"/>
</dbReference>
<dbReference type="InterPro" id="IPR001024">
    <property type="entry name" value="PLAT/LH2_dom"/>
</dbReference>
<evidence type="ECO:0000259" key="2">
    <source>
        <dbReference type="PROSITE" id="PS50095"/>
    </source>
</evidence>
<dbReference type="InterPro" id="IPR036392">
    <property type="entry name" value="PLAT/LH2_dom_sf"/>
</dbReference>
<evidence type="ECO:0000313" key="3">
    <source>
        <dbReference type="EMBL" id="KAK4263917.1"/>
    </source>
</evidence>
<name>A0AAE1ME08_9FABA</name>
<dbReference type="PROSITE" id="PS50095">
    <property type="entry name" value="PLAT"/>
    <property type="match status" value="1"/>
</dbReference>
<evidence type="ECO:0000256" key="1">
    <source>
        <dbReference type="PROSITE-ProRule" id="PRU00152"/>
    </source>
</evidence>
<evidence type="ECO:0000313" key="4">
    <source>
        <dbReference type="Proteomes" id="UP001293593"/>
    </source>
</evidence>
<dbReference type="PANTHER" id="PTHR31718:SF0">
    <property type="entry name" value="PLAT DOMAIN-CONTAINING PROTEIN 2"/>
    <property type="match status" value="1"/>
</dbReference>
<comment type="caution">
    <text evidence="3">The sequence shown here is derived from an EMBL/GenBank/DDBJ whole genome shotgun (WGS) entry which is preliminary data.</text>
</comment>
<organism evidence="3 4">
    <name type="scientific">Acacia crassicarpa</name>
    <name type="common">northern wattle</name>
    <dbReference type="NCBI Taxonomy" id="499986"/>
    <lineage>
        <taxon>Eukaryota</taxon>
        <taxon>Viridiplantae</taxon>
        <taxon>Streptophyta</taxon>
        <taxon>Embryophyta</taxon>
        <taxon>Tracheophyta</taxon>
        <taxon>Spermatophyta</taxon>
        <taxon>Magnoliopsida</taxon>
        <taxon>eudicotyledons</taxon>
        <taxon>Gunneridae</taxon>
        <taxon>Pentapetalae</taxon>
        <taxon>rosids</taxon>
        <taxon>fabids</taxon>
        <taxon>Fabales</taxon>
        <taxon>Fabaceae</taxon>
        <taxon>Caesalpinioideae</taxon>
        <taxon>mimosoid clade</taxon>
        <taxon>Acacieae</taxon>
        <taxon>Acacia</taxon>
    </lineage>
</organism>
<accession>A0AAE1ME08</accession>
<dbReference type="AlphaFoldDB" id="A0AAE1ME08"/>
<reference evidence="3" key="1">
    <citation type="submission" date="2023-10" db="EMBL/GenBank/DDBJ databases">
        <title>Chromosome-level genome of the transformable northern wattle, Acacia crassicarpa.</title>
        <authorList>
            <person name="Massaro I."/>
            <person name="Sinha N.R."/>
            <person name="Poethig S."/>
            <person name="Leichty A.R."/>
        </authorList>
    </citation>
    <scope>NUCLEOTIDE SEQUENCE</scope>
    <source>
        <strain evidence="3">Acra3RX</strain>
        <tissue evidence="3">Leaf</tissue>
    </source>
</reference>
<protein>
    <recommendedName>
        <fullName evidence="2">PLAT domain-containing protein</fullName>
    </recommendedName>
</protein>
<comment type="caution">
    <text evidence="1">Lacks conserved residue(s) required for the propagation of feature annotation.</text>
</comment>
<proteinExistence type="predicted"/>
<dbReference type="SUPFAM" id="SSF49723">
    <property type="entry name" value="Lipase/lipooxygenase domain (PLAT/LH2 domain)"/>
    <property type="match status" value="1"/>
</dbReference>
<sequence>MQEQCTYIVRVKAGDRDSAGTDSIISLKLKSYSGYGLTVDNLENWGLMGPSHHYFERGNLDVFSGSGPCVNICAICIISNGEGNMPGWYLDYIEITIVGPGKPTKLLFPANQWLALDEWPRHLYTNLSLCSLRKS</sequence>
<feature type="domain" description="PLAT" evidence="2">
    <location>
        <begin position="5"/>
        <end position="128"/>
    </location>
</feature>
<gene>
    <name evidence="3" type="ORF">QN277_029269</name>
</gene>